<evidence type="ECO:0000259" key="13">
    <source>
        <dbReference type="Pfam" id="PF00899"/>
    </source>
</evidence>
<name>A0A0H1BL56_9EURO</name>
<evidence type="ECO:0000256" key="3">
    <source>
        <dbReference type="ARBA" id="ARBA00022598"/>
    </source>
</evidence>
<accession>A0A0H1BL56</accession>
<dbReference type="InterPro" id="IPR035985">
    <property type="entry name" value="Ubiquitin-activating_enz"/>
</dbReference>
<keyword evidence="9" id="KW-0496">Mitochondrion</keyword>
<dbReference type="InterPro" id="IPR045886">
    <property type="entry name" value="ThiF/MoeB/HesA"/>
</dbReference>
<dbReference type="FunFam" id="3.40.50.720:FF:000125">
    <property type="entry name" value="tRNA threonylcarbamoyladenosine dehydratase 2-like"/>
    <property type="match status" value="1"/>
</dbReference>
<feature type="region of interest" description="Disordered" evidence="12">
    <location>
        <begin position="1"/>
        <end position="43"/>
    </location>
</feature>
<keyword evidence="7" id="KW-0067">ATP-binding</keyword>
<reference evidence="15" key="1">
    <citation type="journal article" date="2015" name="PLoS Genet.">
        <title>The dynamic genome and transcriptome of the human fungal pathogen Blastomyces and close relative Emmonsia.</title>
        <authorList>
            <person name="Munoz J.F."/>
            <person name="Gauthier G.M."/>
            <person name="Desjardins C.A."/>
            <person name="Gallo J.E."/>
            <person name="Holder J."/>
            <person name="Sullivan T.D."/>
            <person name="Marty A.J."/>
            <person name="Carmen J.C."/>
            <person name="Chen Z."/>
            <person name="Ding L."/>
            <person name="Gujja S."/>
            <person name="Magrini V."/>
            <person name="Misas E."/>
            <person name="Mitreva M."/>
            <person name="Priest M."/>
            <person name="Saif S."/>
            <person name="Whiston E.A."/>
            <person name="Young S."/>
            <person name="Zeng Q."/>
            <person name="Goldman W.E."/>
            <person name="Mardis E.R."/>
            <person name="Taylor J.W."/>
            <person name="McEwen J.G."/>
            <person name="Clay O.K."/>
            <person name="Klein B.S."/>
            <person name="Cuomo C.A."/>
        </authorList>
    </citation>
    <scope>NUCLEOTIDE SEQUENCE [LARGE SCALE GENOMIC DNA]</scope>
    <source>
        <strain evidence="15">UAMH 139</strain>
    </source>
</reference>
<keyword evidence="4" id="KW-0812">Transmembrane</keyword>
<comment type="subcellular location">
    <subcellularLocation>
        <location evidence="1">Mitochondrion outer membrane</location>
        <topology evidence="1">Multi-pass membrane protein</topology>
    </subcellularLocation>
</comment>
<dbReference type="Pfam" id="PF00899">
    <property type="entry name" value="ThiF"/>
    <property type="match status" value="1"/>
</dbReference>
<keyword evidence="6" id="KW-1000">Mitochondrion outer membrane</keyword>
<keyword evidence="8" id="KW-1133">Transmembrane helix</keyword>
<evidence type="ECO:0000256" key="10">
    <source>
        <dbReference type="ARBA" id="ARBA00023136"/>
    </source>
</evidence>
<feature type="domain" description="THIF-type NAD/FAD binding fold" evidence="13">
    <location>
        <begin position="153"/>
        <end position="417"/>
    </location>
</feature>
<comment type="function">
    <text evidence="11">Catalyzes the ATP-dependent dehydration of threonylcarbamoyladenosine at position 37 (t(6)A37) to form cyclic t(6)A37 (ct(6)A37) in tRNAs that read codons beginning with adenine.</text>
</comment>
<dbReference type="SUPFAM" id="SSF69572">
    <property type="entry name" value="Activating enzymes of the ubiquitin-like proteins"/>
    <property type="match status" value="1"/>
</dbReference>
<sequence length="562" mass="61890">MDYGFYEPQSGSGHHSGEEYEYRSSGGFSSKEEPEHFTRTKTTTPGKLETMSAWIQRQTNSPYVQLAGAAVLSGAAVAGAILGYQSVKRQAAVQKLKASIPDLDEQHTTQKLTEFGLATPPKLSKEDARSAALARRAQAGDYDDDLILEQLARNRVFLTDAGLAKLRSSFVIIVGCGGVGSHAAAALARSGVSRIRLIDFDQVTLSSLNRHALATLSDVGTPKVQCIRNRLEQIVPWVRFDCRDELYSEAAAATLLSPWNMQGDKETRKPDFVLDCIDNISSKVSLLHYCHSHSIPVISSMGAGCKSDPTRITIGDISLSAEDPLSRSTRRRLKALGVSSGIPVVFSTEKPGPGKASLLPLAEEEFAKGEVGELGVLPDFRVRILPVIGTMPAVFGYTLANHVICEISGYPNEYNAGAKGREKMYDSILGALQGMEERLAKSDSGQDPVGLRIPINKDDIAYLIEEVWRGKSVVTGLATRLMLVRWKRPEHGFGPDPLWEKEGQRGARLDLKELVCMTKEEALRHEREVLKGGKAVEDMYDEKVIRKVEERIREEEVYEKYR</sequence>
<evidence type="ECO:0000256" key="7">
    <source>
        <dbReference type="ARBA" id="ARBA00022840"/>
    </source>
</evidence>
<gene>
    <name evidence="14" type="ORF">EMPG_12807</name>
</gene>
<keyword evidence="10" id="KW-0472">Membrane</keyword>
<evidence type="ECO:0000256" key="2">
    <source>
        <dbReference type="ARBA" id="ARBA00009919"/>
    </source>
</evidence>
<proteinExistence type="inferred from homology"/>
<dbReference type="GO" id="GO:0061503">
    <property type="term" value="F:tRNA threonylcarbamoyladenosine dehydratase"/>
    <property type="evidence" value="ECO:0007669"/>
    <property type="project" value="TreeGrafter"/>
</dbReference>
<comment type="caution">
    <text evidence="14">The sequence shown here is derived from an EMBL/GenBank/DDBJ whole genome shotgun (WGS) entry which is preliminary data.</text>
</comment>
<evidence type="ECO:0000256" key="6">
    <source>
        <dbReference type="ARBA" id="ARBA00022787"/>
    </source>
</evidence>
<dbReference type="EMBL" id="LDEV01001186">
    <property type="protein sequence ID" value="KLJ12050.1"/>
    <property type="molecule type" value="Genomic_DNA"/>
</dbReference>
<dbReference type="GO" id="GO:0008641">
    <property type="term" value="F:ubiquitin-like modifier activating enzyme activity"/>
    <property type="evidence" value="ECO:0007669"/>
    <property type="project" value="InterPro"/>
</dbReference>
<keyword evidence="3" id="KW-0436">Ligase</keyword>
<dbReference type="OrthoDB" id="10265862at2759"/>
<evidence type="ECO:0000313" key="14">
    <source>
        <dbReference type="EMBL" id="KLJ12050.1"/>
    </source>
</evidence>
<dbReference type="PANTHER" id="PTHR43267:SF2">
    <property type="entry name" value="TRNA THREONYLCARBAMOYLADENOSINE DEHYDRATASE 1-RELATED"/>
    <property type="match status" value="1"/>
</dbReference>
<evidence type="ECO:0000256" key="11">
    <source>
        <dbReference type="ARBA" id="ARBA00060084"/>
    </source>
</evidence>
<keyword evidence="15" id="KW-1185">Reference proteome</keyword>
<comment type="similarity">
    <text evidence="2">Belongs to the HesA/MoeB/ThiF family.</text>
</comment>
<evidence type="ECO:0000256" key="8">
    <source>
        <dbReference type="ARBA" id="ARBA00022989"/>
    </source>
</evidence>
<dbReference type="GO" id="GO:0005524">
    <property type="term" value="F:ATP binding"/>
    <property type="evidence" value="ECO:0007669"/>
    <property type="project" value="UniProtKB-KW"/>
</dbReference>
<evidence type="ECO:0000256" key="12">
    <source>
        <dbReference type="SAM" id="MobiDB-lite"/>
    </source>
</evidence>
<protein>
    <recommendedName>
        <fullName evidence="13">THIF-type NAD/FAD binding fold domain-containing protein</fullName>
    </recommendedName>
</protein>
<dbReference type="GO" id="GO:0005741">
    <property type="term" value="C:mitochondrial outer membrane"/>
    <property type="evidence" value="ECO:0007669"/>
    <property type="project" value="UniProtKB-SubCell"/>
</dbReference>
<dbReference type="AlphaFoldDB" id="A0A0H1BL56"/>
<dbReference type="Gene3D" id="3.40.50.720">
    <property type="entry name" value="NAD(P)-binding Rossmann-like Domain"/>
    <property type="match status" value="1"/>
</dbReference>
<dbReference type="STRING" id="2060906.A0A0H1BL56"/>
<dbReference type="InterPro" id="IPR000594">
    <property type="entry name" value="ThiF_NAD_FAD-bd"/>
</dbReference>
<evidence type="ECO:0000256" key="5">
    <source>
        <dbReference type="ARBA" id="ARBA00022741"/>
    </source>
</evidence>
<evidence type="ECO:0000256" key="1">
    <source>
        <dbReference type="ARBA" id="ARBA00004374"/>
    </source>
</evidence>
<evidence type="ECO:0000256" key="4">
    <source>
        <dbReference type="ARBA" id="ARBA00022692"/>
    </source>
</evidence>
<evidence type="ECO:0000256" key="9">
    <source>
        <dbReference type="ARBA" id="ARBA00023128"/>
    </source>
</evidence>
<dbReference type="GO" id="GO:0061504">
    <property type="term" value="P:cyclic threonylcarbamoyladenosine biosynthetic process"/>
    <property type="evidence" value="ECO:0007669"/>
    <property type="project" value="TreeGrafter"/>
</dbReference>
<organism evidence="14 15">
    <name type="scientific">Blastomyces silverae</name>
    <dbReference type="NCBI Taxonomy" id="2060906"/>
    <lineage>
        <taxon>Eukaryota</taxon>
        <taxon>Fungi</taxon>
        <taxon>Dikarya</taxon>
        <taxon>Ascomycota</taxon>
        <taxon>Pezizomycotina</taxon>
        <taxon>Eurotiomycetes</taxon>
        <taxon>Eurotiomycetidae</taxon>
        <taxon>Onygenales</taxon>
        <taxon>Ajellomycetaceae</taxon>
        <taxon>Blastomyces</taxon>
    </lineage>
</organism>
<evidence type="ECO:0000313" key="15">
    <source>
        <dbReference type="Proteomes" id="UP000053573"/>
    </source>
</evidence>
<dbReference type="Proteomes" id="UP000053573">
    <property type="component" value="Unassembled WGS sequence"/>
</dbReference>
<dbReference type="CDD" id="cd00755">
    <property type="entry name" value="YgdL_like"/>
    <property type="match status" value="1"/>
</dbReference>
<keyword evidence="5" id="KW-0547">Nucleotide-binding</keyword>
<dbReference type="PANTHER" id="PTHR43267">
    <property type="entry name" value="TRNA THREONYLCARBAMOYLADENOSINE DEHYDRATASE"/>
    <property type="match status" value="1"/>
</dbReference>